<evidence type="ECO:0000313" key="1">
    <source>
        <dbReference type="EMBL" id="SEN73727.1"/>
    </source>
</evidence>
<sequence length="63" mass="7134">MTVKSDLKNMLRTEPVFSKLALVISEQFSFGDKAILGAVLENKEYTISEAKAAVVRHKRRRVI</sequence>
<accession>A0A1H8J0P7</accession>
<dbReference type="RefSeq" id="WP_091494972.1">
    <property type="nucleotide sequence ID" value="NZ_FODJ01000001.1"/>
</dbReference>
<reference evidence="1 2" key="1">
    <citation type="submission" date="2016-10" db="EMBL/GenBank/DDBJ databases">
        <authorList>
            <person name="de Groot N.N."/>
        </authorList>
    </citation>
    <scope>NUCLEOTIDE SEQUENCE [LARGE SCALE GENOMIC DNA]</scope>
    <source>
        <strain evidence="1 2">CGMCC 1.10434</strain>
    </source>
</reference>
<dbReference type="AlphaFoldDB" id="A0A1H8J0P7"/>
<organism evidence="1 2">
    <name type="scientific">Amphibacillus marinus</name>
    <dbReference type="NCBI Taxonomy" id="872970"/>
    <lineage>
        <taxon>Bacteria</taxon>
        <taxon>Bacillati</taxon>
        <taxon>Bacillota</taxon>
        <taxon>Bacilli</taxon>
        <taxon>Bacillales</taxon>
        <taxon>Bacillaceae</taxon>
        <taxon>Amphibacillus</taxon>
    </lineage>
</organism>
<dbReference type="Proteomes" id="UP000199300">
    <property type="component" value="Unassembled WGS sequence"/>
</dbReference>
<gene>
    <name evidence="1" type="ORF">SAMN04488134_101777</name>
</gene>
<proteinExistence type="predicted"/>
<name>A0A1H8J0P7_9BACI</name>
<dbReference type="EMBL" id="FODJ01000001">
    <property type="protein sequence ID" value="SEN73727.1"/>
    <property type="molecule type" value="Genomic_DNA"/>
</dbReference>
<dbReference type="STRING" id="872970.SAMN04488134_101777"/>
<evidence type="ECO:0000313" key="2">
    <source>
        <dbReference type="Proteomes" id="UP000199300"/>
    </source>
</evidence>
<protein>
    <submittedName>
        <fullName evidence="1">Uncharacterized protein</fullName>
    </submittedName>
</protein>
<keyword evidence="2" id="KW-1185">Reference proteome</keyword>